<dbReference type="EMBL" id="JBHSBW010000013">
    <property type="protein sequence ID" value="MFC4212319.1"/>
    <property type="molecule type" value="Genomic_DNA"/>
</dbReference>
<feature type="domain" description="FecR protein" evidence="2">
    <location>
        <begin position="179"/>
        <end position="274"/>
    </location>
</feature>
<accession>A0ABV8PAL0</accession>
<feature type="transmembrane region" description="Helical" evidence="1">
    <location>
        <begin position="73"/>
        <end position="93"/>
    </location>
</feature>
<evidence type="ECO:0000259" key="2">
    <source>
        <dbReference type="Pfam" id="PF04773"/>
    </source>
</evidence>
<evidence type="ECO:0000313" key="4">
    <source>
        <dbReference type="EMBL" id="MFC4212319.1"/>
    </source>
</evidence>
<dbReference type="RefSeq" id="WP_378986179.1">
    <property type="nucleotide sequence ID" value="NZ_JBHSBW010000013.1"/>
</dbReference>
<evidence type="ECO:0000259" key="3">
    <source>
        <dbReference type="Pfam" id="PF16344"/>
    </source>
</evidence>
<feature type="domain" description="Protein FecR C-terminal" evidence="3">
    <location>
        <begin position="316"/>
        <end position="383"/>
    </location>
</feature>
<dbReference type="PANTHER" id="PTHR30273">
    <property type="entry name" value="PERIPLASMIC SIGNAL SENSOR AND SIGMA FACTOR ACTIVATOR FECR-RELATED"/>
    <property type="match status" value="1"/>
</dbReference>
<proteinExistence type="predicted"/>
<dbReference type="PIRSF" id="PIRSF018266">
    <property type="entry name" value="FecR"/>
    <property type="match status" value="1"/>
</dbReference>
<dbReference type="InterPro" id="IPR006860">
    <property type="entry name" value="FecR"/>
</dbReference>
<dbReference type="Proteomes" id="UP001595789">
    <property type="component" value="Unassembled WGS sequence"/>
</dbReference>
<keyword evidence="5" id="KW-1185">Reference proteome</keyword>
<keyword evidence="1" id="KW-0812">Transmembrane</keyword>
<keyword evidence="1" id="KW-1133">Transmembrane helix</keyword>
<sequence>MTENQYLALCEAYLRGNCTQEEENLLIAYQEENGMLDDDYSVHNNQRVKEIIRLRIQQSINTQKKSSIKLRLFNWKVAASIAALFVVATYFLVRNAPETAIMAPNMVVKSKNIKTIEIVPGSTKATLTLADGKSIDLTSSKNGVISTQNNSNITKSGNGLVVSGSNKNTNTAAGTLNKITIPRGGKYDIILPDGTHVWLNSSSSLSFPSTFDGNERKVFLTGEAYFEVAKNKEKPFKVDVAGKQVIEVLGTHFNVTAFENDKFIETTLLEGSVKINYNKSNIKIIPGQMAINNLKDNLKIVPADVDEVMAWTNEMFIFKNENINSIMKKVSRWYDVDVDFKGDVSAINFEGNYARSKSLKSLLKNFELTDKVHFKIEGRRITVIAK</sequence>
<dbReference type="InterPro" id="IPR012373">
    <property type="entry name" value="Ferrdict_sens_TM"/>
</dbReference>
<evidence type="ECO:0000256" key="1">
    <source>
        <dbReference type="SAM" id="Phobius"/>
    </source>
</evidence>
<dbReference type="Pfam" id="PF16344">
    <property type="entry name" value="FecR_C"/>
    <property type="match status" value="1"/>
</dbReference>
<name>A0ABV8PAL0_9SPHI</name>
<comment type="caution">
    <text evidence="4">The sequence shown here is derived from an EMBL/GenBank/DDBJ whole genome shotgun (WGS) entry which is preliminary data.</text>
</comment>
<keyword evidence="1" id="KW-0472">Membrane</keyword>
<dbReference type="Gene3D" id="2.60.120.1440">
    <property type="match status" value="1"/>
</dbReference>
<dbReference type="Gene3D" id="3.55.50.30">
    <property type="match status" value="1"/>
</dbReference>
<dbReference type="Pfam" id="PF04773">
    <property type="entry name" value="FecR"/>
    <property type="match status" value="1"/>
</dbReference>
<dbReference type="PANTHER" id="PTHR30273:SF2">
    <property type="entry name" value="PROTEIN FECR"/>
    <property type="match status" value="1"/>
</dbReference>
<gene>
    <name evidence="4" type="ORF">ACFOWA_14065</name>
</gene>
<dbReference type="InterPro" id="IPR032508">
    <property type="entry name" value="FecR_C"/>
</dbReference>
<evidence type="ECO:0000313" key="5">
    <source>
        <dbReference type="Proteomes" id="UP001595789"/>
    </source>
</evidence>
<organism evidence="4 5">
    <name type="scientific">Pedobacter lithocola</name>
    <dbReference type="NCBI Taxonomy" id="1908239"/>
    <lineage>
        <taxon>Bacteria</taxon>
        <taxon>Pseudomonadati</taxon>
        <taxon>Bacteroidota</taxon>
        <taxon>Sphingobacteriia</taxon>
        <taxon>Sphingobacteriales</taxon>
        <taxon>Sphingobacteriaceae</taxon>
        <taxon>Pedobacter</taxon>
    </lineage>
</organism>
<protein>
    <submittedName>
        <fullName evidence="4">FecR family protein</fullName>
    </submittedName>
</protein>
<reference evidence="5" key="1">
    <citation type="journal article" date="2019" name="Int. J. Syst. Evol. Microbiol.">
        <title>The Global Catalogue of Microorganisms (GCM) 10K type strain sequencing project: providing services to taxonomists for standard genome sequencing and annotation.</title>
        <authorList>
            <consortium name="The Broad Institute Genomics Platform"/>
            <consortium name="The Broad Institute Genome Sequencing Center for Infectious Disease"/>
            <person name="Wu L."/>
            <person name="Ma J."/>
        </authorList>
    </citation>
    <scope>NUCLEOTIDE SEQUENCE [LARGE SCALE GENOMIC DNA]</scope>
    <source>
        <strain evidence="5">CCM 8691</strain>
    </source>
</reference>